<keyword evidence="2" id="KW-0472">Membrane</keyword>
<dbReference type="AlphaFoldDB" id="A0A9D2EF78"/>
<organism evidence="3 4">
    <name type="scientific">Candidatus Ruania gallistercoris</name>
    <dbReference type="NCBI Taxonomy" id="2838746"/>
    <lineage>
        <taxon>Bacteria</taxon>
        <taxon>Bacillati</taxon>
        <taxon>Actinomycetota</taxon>
        <taxon>Actinomycetes</taxon>
        <taxon>Micrococcales</taxon>
        <taxon>Ruaniaceae</taxon>
        <taxon>Ruania</taxon>
    </lineage>
</organism>
<keyword evidence="2" id="KW-0812">Transmembrane</keyword>
<feature type="region of interest" description="Disordered" evidence="1">
    <location>
        <begin position="1"/>
        <end position="52"/>
    </location>
</feature>
<evidence type="ECO:0000313" key="3">
    <source>
        <dbReference type="EMBL" id="HIZ36333.1"/>
    </source>
</evidence>
<feature type="transmembrane region" description="Helical" evidence="2">
    <location>
        <begin position="126"/>
        <end position="148"/>
    </location>
</feature>
<dbReference type="EMBL" id="DXBY01000192">
    <property type="protein sequence ID" value="HIZ36333.1"/>
    <property type="molecule type" value="Genomic_DNA"/>
</dbReference>
<name>A0A9D2EF78_9MICO</name>
<reference evidence="3" key="2">
    <citation type="submission" date="2021-04" db="EMBL/GenBank/DDBJ databases">
        <authorList>
            <person name="Gilroy R."/>
        </authorList>
    </citation>
    <scope>NUCLEOTIDE SEQUENCE</scope>
    <source>
        <strain evidence="3">ChiGjej4B4-7305</strain>
    </source>
</reference>
<accession>A0A9D2EF78</accession>
<proteinExistence type="predicted"/>
<dbReference type="Proteomes" id="UP000824037">
    <property type="component" value="Unassembled WGS sequence"/>
</dbReference>
<sequence>MSTQHGGAEASGASPAEPTAATEPVEPAVGAETAEGAVETEPGSGAEPPSASDAYDAQIAAAGGSVLGESPIAAMADRTRVRRAPRYKRFAVLGGLLGALIAAIATPLASYDSSPAEVAPVSPTGLFVLLLTILVPVGILVSCAVAMFSDRAARVPPRTKRTKKARR</sequence>
<evidence type="ECO:0000313" key="4">
    <source>
        <dbReference type="Proteomes" id="UP000824037"/>
    </source>
</evidence>
<keyword evidence="2" id="KW-1133">Transmembrane helix</keyword>
<feature type="compositionally biased region" description="Low complexity" evidence="1">
    <location>
        <begin position="7"/>
        <end position="43"/>
    </location>
</feature>
<protein>
    <submittedName>
        <fullName evidence="3">Uncharacterized protein</fullName>
    </submittedName>
</protein>
<evidence type="ECO:0000256" key="1">
    <source>
        <dbReference type="SAM" id="MobiDB-lite"/>
    </source>
</evidence>
<evidence type="ECO:0000256" key="2">
    <source>
        <dbReference type="SAM" id="Phobius"/>
    </source>
</evidence>
<gene>
    <name evidence="3" type="ORF">H9815_11190</name>
</gene>
<reference evidence="3" key="1">
    <citation type="journal article" date="2021" name="PeerJ">
        <title>Extensive microbial diversity within the chicken gut microbiome revealed by metagenomics and culture.</title>
        <authorList>
            <person name="Gilroy R."/>
            <person name="Ravi A."/>
            <person name="Getino M."/>
            <person name="Pursley I."/>
            <person name="Horton D.L."/>
            <person name="Alikhan N.F."/>
            <person name="Baker D."/>
            <person name="Gharbi K."/>
            <person name="Hall N."/>
            <person name="Watson M."/>
            <person name="Adriaenssens E.M."/>
            <person name="Foster-Nyarko E."/>
            <person name="Jarju S."/>
            <person name="Secka A."/>
            <person name="Antonio M."/>
            <person name="Oren A."/>
            <person name="Chaudhuri R.R."/>
            <person name="La Ragione R."/>
            <person name="Hildebrand F."/>
            <person name="Pallen M.J."/>
        </authorList>
    </citation>
    <scope>NUCLEOTIDE SEQUENCE</scope>
    <source>
        <strain evidence="3">ChiGjej4B4-7305</strain>
    </source>
</reference>
<feature type="transmembrane region" description="Helical" evidence="2">
    <location>
        <begin position="90"/>
        <end position="111"/>
    </location>
</feature>
<comment type="caution">
    <text evidence="3">The sequence shown here is derived from an EMBL/GenBank/DDBJ whole genome shotgun (WGS) entry which is preliminary data.</text>
</comment>